<dbReference type="GO" id="GO:0007189">
    <property type="term" value="P:adenylate cyclase-activating G protein-coupled receptor signaling pathway"/>
    <property type="evidence" value="ECO:0007669"/>
    <property type="project" value="TreeGrafter"/>
</dbReference>
<dbReference type="InterPro" id="IPR021116">
    <property type="entry name" value="Calcitonin/adrenomedullin"/>
</dbReference>
<organism evidence="7 8">
    <name type="scientific">Eleginops maclovinus</name>
    <name type="common">Patagonian blennie</name>
    <name type="synonym">Eleginus maclovinus</name>
    <dbReference type="NCBI Taxonomy" id="56733"/>
    <lineage>
        <taxon>Eukaryota</taxon>
        <taxon>Metazoa</taxon>
        <taxon>Chordata</taxon>
        <taxon>Craniata</taxon>
        <taxon>Vertebrata</taxon>
        <taxon>Euteleostomi</taxon>
        <taxon>Actinopterygii</taxon>
        <taxon>Neopterygii</taxon>
        <taxon>Teleostei</taxon>
        <taxon>Neoteleostei</taxon>
        <taxon>Acanthomorphata</taxon>
        <taxon>Eupercaria</taxon>
        <taxon>Perciformes</taxon>
        <taxon>Notothenioidei</taxon>
        <taxon>Eleginopidae</taxon>
        <taxon>Eleginops</taxon>
    </lineage>
</organism>
<dbReference type="GO" id="GO:0005179">
    <property type="term" value="F:hormone activity"/>
    <property type="evidence" value="ECO:0007669"/>
    <property type="project" value="InterPro"/>
</dbReference>
<dbReference type="PANTHER" id="PTHR23414:SF6">
    <property type="entry name" value="ADRENOMEDULLIN-5-LIKE PROTEIN-RELATED"/>
    <property type="match status" value="1"/>
</dbReference>
<reference evidence="7 8" key="1">
    <citation type="journal article" date="2023" name="Genes (Basel)">
        <title>Chromosome-Level Genome Assembly and Circadian Gene Repertoire of the Patagonia Blennie Eleginops maclovinus-The Closest Ancestral Proxy of Antarctic Cryonotothenioids.</title>
        <authorList>
            <person name="Cheng C.C."/>
            <person name="Rivera-Colon A.G."/>
            <person name="Minhas B.F."/>
            <person name="Wilson L."/>
            <person name="Rayamajhi N."/>
            <person name="Vargas-Chacoff L."/>
            <person name="Catchen J.M."/>
        </authorList>
    </citation>
    <scope>NUCLEOTIDE SEQUENCE [LARGE SCALE GENOMIC DNA]</scope>
    <source>
        <strain evidence="7">JMC-PN-2008</strain>
    </source>
</reference>
<dbReference type="PANTHER" id="PTHR23414">
    <property type="entry name" value="ADRENOMEDULLIN, ADM"/>
    <property type="match status" value="1"/>
</dbReference>
<comment type="similarity">
    <text evidence="2">Belongs to the adrenomedullin family.</text>
</comment>
<evidence type="ECO:0000256" key="5">
    <source>
        <dbReference type="ARBA" id="ARBA00023157"/>
    </source>
</evidence>
<evidence type="ECO:0000256" key="2">
    <source>
        <dbReference type="ARBA" id="ARBA00010575"/>
    </source>
</evidence>
<comment type="caution">
    <text evidence="7">The sequence shown here is derived from an EMBL/GenBank/DDBJ whole genome shotgun (WGS) entry which is preliminary data.</text>
</comment>
<dbReference type="EMBL" id="JAUZQC010000022">
    <property type="protein sequence ID" value="KAK5850773.1"/>
    <property type="molecule type" value="Genomic_DNA"/>
</dbReference>
<proteinExistence type="inferred from homology"/>
<dbReference type="GO" id="GO:0003073">
    <property type="term" value="P:regulation of systemic arterial blood pressure"/>
    <property type="evidence" value="ECO:0007669"/>
    <property type="project" value="TreeGrafter"/>
</dbReference>
<keyword evidence="8" id="KW-1185">Reference proteome</keyword>
<dbReference type="GO" id="GO:0010460">
    <property type="term" value="P:positive regulation of heart rate"/>
    <property type="evidence" value="ECO:0007669"/>
    <property type="project" value="TreeGrafter"/>
</dbReference>
<keyword evidence="5 6" id="KW-1015">Disulfide bond</keyword>
<keyword evidence="3" id="KW-0964">Secreted</keyword>
<dbReference type="Pfam" id="PF00214">
    <property type="entry name" value="Calc_CGRP_IAPP"/>
    <property type="match status" value="1"/>
</dbReference>
<evidence type="ECO:0000256" key="3">
    <source>
        <dbReference type="ARBA" id="ARBA00022525"/>
    </source>
</evidence>
<evidence type="ECO:0000256" key="4">
    <source>
        <dbReference type="ARBA" id="ARBA00022729"/>
    </source>
</evidence>
<evidence type="ECO:0000313" key="7">
    <source>
        <dbReference type="EMBL" id="KAK5850773.1"/>
    </source>
</evidence>
<dbReference type="AlphaFoldDB" id="A0AAN7WQQ4"/>
<evidence type="ECO:0000313" key="8">
    <source>
        <dbReference type="Proteomes" id="UP001346869"/>
    </source>
</evidence>
<sequence length="146" mass="16175">MVYSKINSSFWDLLSGQCGMEIAVLLLLTVPLSAATPLRPTHRSEADTVLTGDSIQTSGVKRSEDTDEQHAPALRIIPFHSEIQNPDLEALKHRMAVKLRPRRAPQRGCQFGTCQLHNLANTLYHISNTDGKEKSKKAKDPQGFGK</sequence>
<dbReference type="Proteomes" id="UP001346869">
    <property type="component" value="Unassembled WGS sequence"/>
</dbReference>
<evidence type="ECO:0000256" key="6">
    <source>
        <dbReference type="PIRSR" id="PIRSR621116-50"/>
    </source>
</evidence>
<accession>A0AAN7WQQ4</accession>
<protein>
    <submittedName>
        <fullName evidence="7">Uncharacterized protein</fullName>
    </submittedName>
</protein>
<keyword evidence="4" id="KW-0732">Signal</keyword>
<comment type="subcellular location">
    <subcellularLocation>
        <location evidence="1">Secreted</location>
    </subcellularLocation>
</comment>
<feature type="disulfide bond" evidence="6">
    <location>
        <begin position="109"/>
        <end position="114"/>
    </location>
</feature>
<dbReference type="InterPro" id="IPR051665">
    <property type="entry name" value="Adrenomedullin-reg_peptide"/>
</dbReference>
<evidence type="ECO:0000256" key="1">
    <source>
        <dbReference type="ARBA" id="ARBA00004613"/>
    </source>
</evidence>
<reference evidence="7 8" key="2">
    <citation type="journal article" date="2023" name="Mol. Biol. Evol.">
        <title>Genomics of Secondarily Temperate Adaptation in the Only Non-Antarctic Icefish.</title>
        <authorList>
            <person name="Rivera-Colon A.G."/>
            <person name="Rayamajhi N."/>
            <person name="Minhas B.F."/>
            <person name="Madrigal G."/>
            <person name="Bilyk K.T."/>
            <person name="Yoon V."/>
            <person name="Hune M."/>
            <person name="Gregory S."/>
            <person name="Cheng C.H.C."/>
            <person name="Catchen J.M."/>
        </authorList>
    </citation>
    <scope>NUCLEOTIDE SEQUENCE [LARGE SCALE GENOMIC DNA]</scope>
    <source>
        <strain evidence="7">JMC-PN-2008</strain>
    </source>
</reference>
<dbReference type="GO" id="GO:0005576">
    <property type="term" value="C:extracellular region"/>
    <property type="evidence" value="ECO:0007669"/>
    <property type="project" value="UniProtKB-SubCell"/>
</dbReference>
<name>A0AAN7WQQ4_ELEMC</name>
<gene>
    <name evidence="7" type="ORF">PBY51_001620</name>
</gene>